<accession>A0A2M8Q8T9</accession>
<evidence type="ECO:0000256" key="1">
    <source>
        <dbReference type="ARBA" id="ARBA00008857"/>
    </source>
</evidence>
<evidence type="ECO:0000259" key="6">
    <source>
        <dbReference type="PROSITE" id="PS51900"/>
    </source>
</evidence>
<dbReference type="PANTHER" id="PTHR30349:SF41">
    <property type="entry name" value="INTEGRASE_RECOMBINASE PROTEIN MJ0367-RELATED"/>
    <property type="match status" value="1"/>
</dbReference>
<evidence type="ECO:0000256" key="3">
    <source>
        <dbReference type="ARBA" id="ARBA00023172"/>
    </source>
</evidence>
<dbReference type="InterPro" id="IPR011010">
    <property type="entry name" value="DNA_brk_join_enz"/>
</dbReference>
<feature type="non-terminal residue" evidence="7">
    <location>
        <position position="1"/>
    </location>
</feature>
<dbReference type="GO" id="GO:0006310">
    <property type="term" value="P:DNA recombination"/>
    <property type="evidence" value="ECO:0007669"/>
    <property type="project" value="UniProtKB-KW"/>
</dbReference>
<comment type="caution">
    <text evidence="7">The sequence shown here is derived from an EMBL/GenBank/DDBJ whole genome shotgun (WGS) entry which is preliminary data.</text>
</comment>
<dbReference type="Pfam" id="PF00589">
    <property type="entry name" value="Phage_integrase"/>
    <property type="match status" value="1"/>
</dbReference>
<gene>
    <name evidence="7" type="ORF">CUN48_14945</name>
</gene>
<dbReference type="PANTHER" id="PTHR30349">
    <property type="entry name" value="PHAGE INTEGRASE-RELATED"/>
    <property type="match status" value="1"/>
</dbReference>
<dbReference type="InterPro" id="IPR044068">
    <property type="entry name" value="CB"/>
</dbReference>
<keyword evidence="2 4" id="KW-0238">DNA-binding</keyword>
<reference evidence="7 8" key="1">
    <citation type="submission" date="2017-11" db="EMBL/GenBank/DDBJ databases">
        <title>Evolution of Phototrophy in the Chloroflexi Phylum Driven by Horizontal Gene Transfer.</title>
        <authorList>
            <person name="Ward L.M."/>
            <person name="Hemp J."/>
            <person name="Shih P.M."/>
            <person name="Mcglynn S.E."/>
            <person name="Fischer W."/>
        </authorList>
    </citation>
    <scope>NUCLEOTIDE SEQUENCE [LARGE SCALE GENOMIC DNA]</scope>
    <source>
        <strain evidence="7">JP3_7</strain>
    </source>
</reference>
<name>A0A2M8Q8T9_9CHLR</name>
<dbReference type="Gene3D" id="1.10.443.10">
    <property type="entry name" value="Intergrase catalytic core"/>
    <property type="match status" value="1"/>
</dbReference>
<evidence type="ECO:0000256" key="4">
    <source>
        <dbReference type="PROSITE-ProRule" id="PRU01248"/>
    </source>
</evidence>
<comment type="similarity">
    <text evidence="1">Belongs to the 'phage' integrase family.</text>
</comment>
<proteinExistence type="inferred from homology"/>
<dbReference type="PROSITE" id="PS51900">
    <property type="entry name" value="CB"/>
    <property type="match status" value="1"/>
</dbReference>
<keyword evidence="3" id="KW-0233">DNA recombination</keyword>
<feature type="domain" description="Tyr recombinase" evidence="5">
    <location>
        <begin position="76"/>
        <end position="251"/>
    </location>
</feature>
<dbReference type="Proteomes" id="UP000230790">
    <property type="component" value="Unassembled WGS sequence"/>
</dbReference>
<sequence length="253" mass="27034">YAADIDRLLAFTGAKPLAATTLADLQSFAESLTALSASSRKRTINAVKSLLSFGQKVGYLRFNVGAALKAPKPKNTLAQRILSESEVHAMIALTHNVRDKTLLMVLYASGARVSEACALTWGDVQANGESGQITLFGKGGKTRNVVLSTAVWRALLALRPERATADDFVFVSRRGGRLDETQVFRIVRAAARRAGVAGNVSPHWLRHSHATHALARGAGATLVRDTLGHSSLSVTSMYAHARPSESSALYLAV</sequence>
<evidence type="ECO:0000256" key="2">
    <source>
        <dbReference type="ARBA" id="ARBA00023125"/>
    </source>
</evidence>
<dbReference type="InterPro" id="IPR013762">
    <property type="entry name" value="Integrase-like_cat_sf"/>
</dbReference>
<feature type="domain" description="Core-binding (CB)" evidence="6">
    <location>
        <begin position="1"/>
        <end position="55"/>
    </location>
</feature>
<dbReference type="EMBL" id="PGTN01000376">
    <property type="protein sequence ID" value="PJF46213.1"/>
    <property type="molecule type" value="Genomic_DNA"/>
</dbReference>
<dbReference type="Gene3D" id="1.10.150.130">
    <property type="match status" value="1"/>
</dbReference>
<dbReference type="PROSITE" id="PS51898">
    <property type="entry name" value="TYR_RECOMBINASE"/>
    <property type="match status" value="1"/>
</dbReference>
<dbReference type="GO" id="GO:0003677">
    <property type="term" value="F:DNA binding"/>
    <property type="evidence" value="ECO:0007669"/>
    <property type="project" value="UniProtKB-UniRule"/>
</dbReference>
<evidence type="ECO:0000313" key="7">
    <source>
        <dbReference type="EMBL" id="PJF46213.1"/>
    </source>
</evidence>
<dbReference type="InterPro" id="IPR050090">
    <property type="entry name" value="Tyrosine_recombinase_XerCD"/>
</dbReference>
<dbReference type="InterPro" id="IPR002104">
    <property type="entry name" value="Integrase_catalytic"/>
</dbReference>
<dbReference type="SUPFAM" id="SSF56349">
    <property type="entry name" value="DNA breaking-rejoining enzymes"/>
    <property type="match status" value="1"/>
</dbReference>
<protein>
    <submittedName>
        <fullName evidence="7">Integrase</fullName>
    </submittedName>
</protein>
<evidence type="ECO:0000259" key="5">
    <source>
        <dbReference type="PROSITE" id="PS51898"/>
    </source>
</evidence>
<evidence type="ECO:0000313" key="8">
    <source>
        <dbReference type="Proteomes" id="UP000230790"/>
    </source>
</evidence>
<dbReference type="InterPro" id="IPR010998">
    <property type="entry name" value="Integrase_recombinase_N"/>
</dbReference>
<dbReference type="GO" id="GO:0015074">
    <property type="term" value="P:DNA integration"/>
    <property type="evidence" value="ECO:0007669"/>
    <property type="project" value="InterPro"/>
</dbReference>
<organism evidence="7 8">
    <name type="scientific">Candidatus Thermofonsia Clade 3 bacterium</name>
    <dbReference type="NCBI Taxonomy" id="2364212"/>
    <lineage>
        <taxon>Bacteria</taxon>
        <taxon>Bacillati</taxon>
        <taxon>Chloroflexota</taxon>
        <taxon>Candidatus Thermofontia</taxon>
        <taxon>Candidatus Thermofonsia Clade 3</taxon>
    </lineage>
</organism>
<dbReference type="AlphaFoldDB" id="A0A2M8Q8T9"/>